<evidence type="ECO:0000259" key="1">
    <source>
        <dbReference type="Pfam" id="PF16007"/>
    </source>
</evidence>
<reference evidence="2 3" key="1">
    <citation type="submission" date="2015-08" db="EMBL/GenBank/DDBJ databases">
        <title>Ancestral chromatin configuration constrains chromatin evolution on differentiating sex chromosomes in Drosophila.</title>
        <authorList>
            <person name="Zhou Q."/>
            <person name="Bachtrog D."/>
        </authorList>
    </citation>
    <scope>NUCLEOTIDE SEQUENCE [LARGE SCALE GENOMIC DNA]</scope>
    <source>
        <tissue evidence="2">Whole larvae</tissue>
    </source>
</reference>
<dbReference type="Pfam" id="PF16007">
    <property type="entry name" value="DUF4777"/>
    <property type="match status" value="2"/>
</dbReference>
<dbReference type="Proteomes" id="UP000494163">
    <property type="component" value="Chromosome X"/>
</dbReference>
<dbReference type="OMA" id="PHEIRPQ"/>
<sequence length="143" mass="16301">MSKYCYGDLILEAFKEFRRPMTMTEVIEYVAEMTVKSTVEVRLAVDNTLTAAWLHGFVNRDNELYTLAYGDQILSAFMEMQRPLSLTEIVDYVANATNMSPHEIRPQVTSTLALACLHDFVQRNEGRYTLASGLSELNHQRTA</sequence>
<evidence type="ECO:0000313" key="3">
    <source>
        <dbReference type="Proteomes" id="UP000494163"/>
    </source>
</evidence>
<feature type="domain" description="DUF4777" evidence="1">
    <location>
        <begin position="69"/>
        <end position="130"/>
    </location>
</feature>
<dbReference type="OrthoDB" id="7882888at2759"/>
<feature type="domain" description="DUF4777" evidence="1">
    <location>
        <begin position="3"/>
        <end position="67"/>
    </location>
</feature>
<keyword evidence="3" id="KW-1185">Reference proteome</keyword>
<organism evidence="2 3">
    <name type="scientific">Drosophila busckii</name>
    <name type="common">Fruit fly</name>
    <dbReference type="NCBI Taxonomy" id="30019"/>
    <lineage>
        <taxon>Eukaryota</taxon>
        <taxon>Metazoa</taxon>
        <taxon>Ecdysozoa</taxon>
        <taxon>Arthropoda</taxon>
        <taxon>Hexapoda</taxon>
        <taxon>Insecta</taxon>
        <taxon>Pterygota</taxon>
        <taxon>Neoptera</taxon>
        <taxon>Endopterygota</taxon>
        <taxon>Diptera</taxon>
        <taxon>Brachycera</taxon>
        <taxon>Muscomorpha</taxon>
        <taxon>Ephydroidea</taxon>
        <taxon>Drosophilidae</taxon>
        <taxon>Drosophila</taxon>
    </lineage>
</organism>
<dbReference type="EMBL" id="CP012528">
    <property type="protein sequence ID" value="ALC49484.1"/>
    <property type="molecule type" value="Genomic_DNA"/>
</dbReference>
<name>A0A0M4ENE7_DROBS</name>
<gene>
    <name evidence="2" type="ORF">Dbus_chrXg1340</name>
</gene>
<protein>
    <submittedName>
        <fullName evidence="2">CG15579</fullName>
    </submittedName>
</protein>
<dbReference type="AlphaFoldDB" id="A0A0M4ENE7"/>
<accession>A0A0M4ENE7</accession>
<dbReference type="InterPro" id="IPR031957">
    <property type="entry name" value="DUF4777"/>
</dbReference>
<evidence type="ECO:0000313" key="2">
    <source>
        <dbReference type="EMBL" id="ALC49484.1"/>
    </source>
</evidence>
<proteinExistence type="predicted"/>